<dbReference type="Gene3D" id="3.30.160.60">
    <property type="entry name" value="Classic Zinc Finger"/>
    <property type="match status" value="1"/>
</dbReference>
<evidence type="ECO:0000313" key="11">
    <source>
        <dbReference type="EMBL" id="KAF1809314.1"/>
    </source>
</evidence>
<dbReference type="PROSITE" id="PS00028">
    <property type="entry name" value="ZINC_FINGER_C2H2_1"/>
    <property type="match status" value="1"/>
</dbReference>
<gene>
    <name evidence="11 13" type="ORF">P152DRAFT_461724</name>
</gene>
<keyword evidence="4" id="KW-0862">Zinc</keyword>
<sequence length="821" mass="91070">MDSYTPYLDPFTNSQQTFPPSATPADLSLDSSGLSFDFESQLGLDNEDLTLLPSITPPELMSDTPEQSDSSGVFPPHFGMPWKGPLTFDDTSLAQTTEFDAAFAPNQSMEAHWVFQQNAYGYDVGNLGQPVDHGFPASVLESQKASSPDLMFPPPPVPSFLPLRTRGGTISAKTQEVDTPVKACKGFRIPAETRIVLERYFQSQPYPGNAQLEELASSTNLQLATIKNWFSNTRARRLKGEANGHGARAPAKPESIKLTKSSLDALSADQPVAKDSNPLERFLATPLEEDNRAIAIIKNASASPCPTPTPNPIHRYTPYGRIESGRRSRADSVCSAASSVGSGASSPAPSVSVVSSTGRASRRGRRRHIQAGPSGYVLDSKKVVQYVKKFYCTFCGRAFSNKYEWNRHEESVHVPQKLWICCPSSIAEQERLSECPLCPTTSPSKEHLAAHNFYECANKPQEQRTFTRRDHLIQHIQQSHRKECTNRDQLLSDIRSTPDDWVFPISQTQLGDLPLLCGFCGKKSDTWPDRVAHIADHFRQGTDLSEWWLKRQAHSLPTTHPAEQRRSRELTAADHSLFGPAAALHPCRCTHCHRAFPSLDVARSTHTICEFFSCSLLPGIRSAFDPLFTSRCYYCPQAFDNSPDWADRLIHLTLIHKYRGCAQEQFFSREAFARHLMAEHRGVMEENRRGELLSVTSEWVPEEQHSHGRPSSVMLGAGREFATKSRLHKFQDMCQRVVRAHFEAVPVEVEPETSLPRGSELADATAGAAVEMEIEMEMAGSGSFGEAGMGDSFVEDPLRSTVDLGLGPMDTAAFYTQSYLS</sequence>
<dbReference type="GeneID" id="54420759"/>
<feature type="region of interest" description="Disordered" evidence="8">
    <location>
        <begin position="338"/>
        <end position="366"/>
    </location>
</feature>
<evidence type="ECO:0000256" key="6">
    <source>
        <dbReference type="PROSITE-ProRule" id="PRU00108"/>
    </source>
</evidence>
<keyword evidence="2" id="KW-0677">Repeat</keyword>
<dbReference type="GO" id="GO:0000981">
    <property type="term" value="F:DNA-binding transcription factor activity, RNA polymerase II-specific"/>
    <property type="evidence" value="ECO:0007669"/>
    <property type="project" value="TreeGrafter"/>
</dbReference>
<evidence type="ECO:0000259" key="9">
    <source>
        <dbReference type="PROSITE" id="PS50071"/>
    </source>
</evidence>
<dbReference type="Proteomes" id="UP000504638">
    <property type="component" value="Unplaced"/>
</dbReference>
<dbReference type="CDD" id="cd00086">
    <property type="entry name" value="homeodomain"/>
    <property type="match status" value="1"/>
</dbReference>
<evidence type="ECO:0000259" key="10">
    <source>
        <dbReference type="PROSITE" id="PS50157"/>
    </source>
</evidence>
<feature type="DNA-binding region" description="Homeobox" evidence="6">
    <location>
        <begin position="199"/>
        <end position="241"/>
    </location>
</feature>
<keyword evidence="12" id="KW-1185">Reference proteome</keyword>
<evidence type="ECO:0000256" key="3">
    <source>
        <dbReference type="ARBA" id="ARBA00022771"/>
    </source>
</evidence>
<reference evidence="11 13" key="1">
    <citation type="submission" date="2020-01" db="EMBL/GenBank/DDBJ databases">
        <authorList>
            <consortium name="DOE Joint Genome Institute"/>
            <person name="Haridas S."/>
            <person name="Albert R."/>
            <person name="Binder M."/>
            <person name="Bloem J."/>
            <person name="Labutti K."/>
            <person name="Salamov A."/>
            <person name="Andreopoulos B."/>
            <person name="Baker S.E."/>
            <person name="Barry K."/>
            <person name="Bills G."/>
            <person name="Bluhm B.H."/>
            <person name="Cannon C."/>
            <person name="Castanera R."/>
            <person name="Culley D.E."/>
            <person name="Daum C."/>
            <person name="Ezra D."/>
            <person name="Gonzalez J.B."/>
            <person name="Henrissat B."/>
            <person name="Kuo A."/>
            <person name="Liang C."/>
            <person name="Lipzen A."/>
            <person name="Lutzoni F."/>
            <person name="Magnuson J."/>
            <person name="Mondo S."/>
            <person name="Nolan M."/>
            <person name="Ohm R."/>
            <person name="Pangilinan J."/>
            <person name="Park H.-J."/>
            <person name="Ramirez L."/>
            <person name="Alfaro M."/>
            <person name="Sun H."/>
            <person name="Tritt A."/>
            <person name="Yoshinaga Y."/>
            <person name="Zwiers L.-H."/>
            <person name="Turgeon B.G."/>
            <person name="Goodwin S.B."/>
            <person name="Spatafora J.W."/>
            <person name="Crous P.W."/>
            <person name="Grigoriev I.V."/>
        </authorList>
    </citation>
    <scope>NUCLEOTIDE SEQUENCE</scope>
    <source>
        <strain evidence="11 13">CBS 781.70</strain>
    </source>
</reference>
<dbReference type="OrthoDB" id="10056939at2759"/>
<dbReference type="AlphaFoldDB" id="A0A6G1FU62"/>
<dbReference type="GO" id="GO:0008270">
    <property type="term" value="F:zinc ion binding"/>
    <property type="evidence" value="ECO:0007669"/>
    <property type="project" value="UniProtKB-KW"/>
</dbReference>
<comment type="subcellular location">
    <subcellularLocation>
        <location evidence="6 7">Nucleus</location>
    </subcellularLocation>
</comment>
<keyword evidence="3 5" id="KW-0863">Zinc-finger</keyword>
<dbReference type="SUPFAM" id="SSF46689">
    <property type="entry name" value="Homeodomain-like"/>
    <property type="match status" value="1"/>
</dbReference>
<dbReference type="GO" id="GO:0043565">
    <property type="term" value="F:sequence-specific DNA binding"/>
    <property type="evidence" value="ECO:0007669"/>
    <property type="project" value="TreeGrafter"/>
</dbReference>
<dbReference type="Pfam" id="PF00046">
    <property type="entry name" value="Homeodomain"/>
    <property type="match status" value="1"/>
</dbReference>
<organism evidence="11">
    <name type="scientific">Eremomyces bilateralis CBS 781.70</name>
    <dbReference type="NCBI Taxonomy" id="1392243"/>
    <lineage>
        <taxon>Eukaryota</taxon>
        <taxon>Fungi</taxon>
        <taxon>Dikarya</taxon>
        <taxon>Ascomycota</taxon>
        <taxon>Pezizomycotina</taxon>
        <taxon>Dothideomycetes</taxon>
        <taxon>Dothideomycetes incertae sedis</taxon>
        <taxon>Eremomycetales</taxon>
        <taxon>Eremomycetaceae</taxon>
        <taxon>Eremomyces</taxon>
    </lineage>
</organism>
<evidence type="ECO:0000256" key="5">
    <source>
        <dbReference type="PROSITE-ProRule" id="PRU00042"/>
    </source>
</evidence>
<dbReference type="EMBL" id="ML975174">
    <property type="protein sequence ID" value="KAF1809314.1"/>
    <property type="molecule type" value="Genomic_DNA"/>
</dbReference>
<dbReference type="PANTHER" id="PTHR24408">
    <property type="entry name" value="ZINC FINGER PROTEIN"/>
    <property type="match status" value="1"/>
</dbReference>
<evidence type="ECO:0000313" key="13">
    <source>
        <dbReference type="RefSeq" id="XP_033530945.1"/>
    </source>
</evidence>
<evidence type="ECO:0000256" key="1">
    <source>
        <dbReference type="ARBA" id="ARBA00022723"/>
    </source>
</evidence>
<feature type="domain" description="C2H2-type" evidence="10">
    <location>
        <begin position="390"/>
        <end position="418"/>
    </location>
</feature>
<dbReference type="SMART" id="SM00389">
    <property type="entry name" value="HOX"/>
    <property type="match status" value="1"/>
</dbReference>
<evidence type="ECO:0000256" key="2">
    <source>
        <dbReference type="ARBA" id="ARBA00022737"/>
    </source>
</evidence>
<feature type="region of interest" description="Disordered" evidence="8">
    <location>
        <begin position="1"/>
        <end position="30"/>
    </location>
</feature>
<dbReference type="Pfam" id="PF13894">
    <property type="entry name" value="zf-C2H2_4"/>
    <property type="match status" value="1"/>
</dbReference>
<dbReference type="GO" id="GO:0005634">
    <property type="term" value="C:nucleus"/>
    <property type="evidence" value="ECO:0007669"/>
    <property type="project" value="UniProtKB-SubCell"/>
</dbReference>
<reference evidence="13" key="2">
    <citation type="submission" date="2020-04" db="EMBL/GenBank/DDBJ databases">
        <authorList>
            <consortium name="NCBI Genome Project"/>
        </authorList>
    </citation>
    <scope>NUCLEOTIDE SEQUENCE</scope>
    <source>
        <strain evidence="13">CBS 781.70</strain>
    </source>
</reference>
<dbReference type="PROSITE" id="PS50157">
    <property type="entry name" value="ZINC_FINGER_C2H2_2"/>
    <property type="match status" value="1"/>
</dbReference>
<keyword evidence="6 7" id="KW-0238">DNA-binding</keyword>
<accession>A0A6G1FU62</accession>
<reference evidence="13" key="3">
    <citation type="submission" date="2025-04" db="UniProtKB">
        <authorList>
            <consortium name="RefSeq"/>
        </authorList>
    </citation>
    <scope>IDENTIFICATION</scope>
    <source>
        <strain evidence="13">CBS 781.70</strain>
    </source>
</reference>
<name>A0A6G1FU62_9PEZI</name>
<keyword evidence="1" id="KW-0479">Metal-binding</keyword>
<dbReference type="PANTHER" id="PTHR24408:SF58">
    <property type="entry name" value="TRANSCRIPTION FACTOR (TFIIIA), PUTATIVE (AFU_ORTHOLOGUE AFUA_1G05150)-RELATED"/>
    <property type="match status" value="1"/>
</dbReference>
<protein>
    <recommendedName>
        <fullName evidence="14">Homeobox domain-containing protein</fullName>
    </recommendedName>
</protein>
<dbReference type="Gene3D" id="1.10.10.60">
    <property type="entry name" value="Homeodomain-like"/>
    <property type="match status" value="1"/>
</dbReference>
<feature type="domain" description="Homeobox" evidence="9">
    <location>
        <begin position="197"/>
        <end position="240"/>
    </location>
</feature>
<dbReference type="InterPro" id="IPR009057">
    <property type="entry name" value="Homeodomain-like_sf"/>
</dbReference>
<dbReference type="SMART" id="SM00355">
    <property type="entry name" value="ZnF_C2H2"/>
    <property type="match status" value="5"/>
</dbReference>
<evidence type="ECO:0000256" key="7">
    <source>
        <dbReference type="RuleBase" id="RU000682"/>
    </source>
</evidence>
<feature type="compositionally biased region" description="Low complexity" evidence="8">
    <location>
        <begin position="338"/>
        <end position="359"/>
    </location>
</feature>
<dbReference type="InterPro" id="IPR013087">
    <property type="entry name" value="Znf_C2H2_type"/>
</dbReference>
<dbReference type="PROSITE" id="PS50071">
    <property type="entry name" value="HOMEOBOX_2"/>
    <property type="match status" value="1"/>
</dbReference>
<dbReference type="RefSeq" id="XP_033530945.1">
    <property type="nucleotide sequence ID" value="XM_033680189.1"/>
</dbReference>
<evidence type="ECO:0000256" key="4">
    <source>
        <dbReference type="ARBA" id="ARBA00022833"/>
    </source>
</evidence>
<keyword evidence="6 7" id="KW-0539">Nucleus</keyword>
<keyword evidence="6 7" id="KW-0371">Homeobox</keyword>
<evidence type="ECO:0000313" key="12">
    <source>
        <dbReference type="Proteomes" id="UP000504638"/>
    </source>
</evidence>
<feature type="compositionally biased region" description="Polar residues" evidence="8">
    <location>
        <begin position="11"/>
        <end position="20"/>
    </location>
</feature>
<proteinExistence type="predicted"/>
<evidence type="ECO:0008006" key="14">
    <source>
        <dbReference type="Google" id="ProtNLM"/>
    </source>
</evidence>
<evidence type="ECO:0000256" key="8">
    <source>
        <dbReference type="SAM" id="MobiDB-lite"/>
    </source>
</evidence>
<dbReference type="InterPro" id="IPR001356">
    <property type="entry name" value="HD"/>
</dbReference>